<evidence type="ECO:0000259" key="8">
    <source>
        <dbReference type="Pfam" id="PF16188"/>
    </source>
</evidence>
<protein>
    <submittedName>
        <fullName evidence="9">Uncharacterized protein</fullName>
        <ecNumber evidence="9">3.-.-.-</ecNumber>
    </submittedName>
</protein>
<evidence type="ECO:0000259" key="7">
    <source>
        <dbReference type="Pfam" id="PF01321"/>
    </source>
</evidence>
<dbReference type="HOGENOM" id="CLU_011781_2_2_1"/>
<dbReference type="InterPro" id="IPR033740">
    <property type="entry name" value="Pept_M24B"/>
</dbReference>
<dbReference type="AlphaFoldDB" id="B4NBP8"/>
<dbReference type="PANTHER" id="PTHR43763:SF20">
    <property type="entry name" value="XAA-PRO AMINOPEPTIDASE APEPP"/>
    <property type="match status" value="1"/>
</dbReference>
<dbReference type="InterPro" id="IPR032416">
    <property type="entry name" value="Peptidase_M24_C"/>
</dbReference>
<gene>
    <name evidence="9" type="primary">Dwil\GK11147</name>
    <name evidence="9" type="ORF">Dwil_GK11147</name>
</gene>
<evidence type="ECO:0000313" key="10">
    <source>
        <dbReference type="Proteomes" id="UP000007798"/>
    </source>
</evidence>
<dbReference type="KEGG" id="dwi:6648041"/>
<dbReference type="SUPFAM" id="SSF53092">
    <property type="entry name" value="Creatinase/prolidase N-terminal domain"/>
    <property type="match status" value="1"/>
</dbReference>
<dbReference type="Proteomes" id="UP000007798">
    <property type="component" value="Unassembled WGS sequence"/>
</dbReference>
<dbReference type="InterPro" id="IPR000994">
    <property type="entry name" value="Pept_M24"/>
</dbReference>
<dbReference type="InterPro" id="IPR050422">
    <property type="entry name" value="X-Pro_aminopeptidase_P"/>
</dbReference>
<proteinExistence type="inferred from homology"/>
<evidence type="ECO:0000313" key="9">
    <source>
        <dbReference type="EMBL" id="EDW81212.2"/>
    </source>
</evidence>
<name>B4NBP8_DROWI</name>
<dbReference type="OrthoDB" id="9995434at2759"/>
<evidence type="ECO:0000256" key="3">
    <source>
        <dbReference type="ARBA" id="ARBA00022723"/>
    </source>
</evidence>
<dbReference type="EMBL" id="CH964232">
    <property type="protein sequence ID" value="EDW81212.2"/>
    <property type="molecule type" value="Genomic_DNA"/>
</dbReference>
<dbReference type="Pfam" id="PF16188">
    <property type="entry name" value="Peptidase_M24_C"/>
    <property type="match status" value="1"/>
</dbReference>
<dbReference type="CDD" id="cd01085">
    <property type="entry name" value="APP"/>
    <property type="match status" value="1"/>
</dbReference>
<dbReference type="MEROPS" id="M24.009"/>
<feature type="domain" description="Creatinase N-terminal" evidence="7">
    <location>
        <begin position="62"/>
        <end position="188"/>
    </location>
</feature>
<dbReference type="GO" id="GO:0046872">
    <property type="term" value="F:metal ion binding"/>
    <property type="evidence" value="ECO:0007669"/>
    <property type="project" value="UniProtKB-KW"/>
</dbReference>
<dbReference type="Gene3D" id="3.90.230.10">
    <property type="entry name" value="Creatinase/methionine aminopeptidase superfamily"/>
    <property type="match status" value="1"/>
</dbReference>
<dbReference type="SMR" id="B4NBP8"/>
<evidence type="ECO:0000259" key="6">
    <source>
        <dbReference type="Pfam" id="PF00557"/>
    </source>
</evidence>
<accession>B4NBP8</accession>
<evidence type="ECO:0000256" key="1">
    <source>
        <dbReference type="ARBA" id="ARBA00001936"/>
    </source>
</evidence>
<dbReference type="InterPro" id="IPR029149">
    <property type="entry name" value="Creatin/AminoP/Spt16_N"/>
</dbReference>
<dbReference type="Gene3D" id="3.40.350.10">
    <property type="entry name" value="Creatinase/prolidase N-terminal domain"/>
    <property type="match status" value="2"/>
</dbReference>
<evidence type="ECO:0000256" key="2">
    <source>
        <dbReference type="ARBA" id="ARBA00008766"/>
    </source>
</evidence>
<dbReference type="GO" id="GO:0005737">
    <property type="term" value="C:cytoplasm"/>
    <property type="evidence" value="ECO:0007669"/>
    <property type="project" value="UniProtKB-ARBA"/>
</dbReference>
<keyword evidence="10" id="KW-1185">Reference proteome</keyword>
<dbReference type="PANTHER" id="PTHR43763">
    <property type="entry name" value="XAA-PRO AMINOPEPTIDASE 1"/>
    <property type="match status" value="1"/>
</dbReference>
<sequence length="651" mass="73553">MSINKETYILSRIIRFTIRTGLKTRKLSYSQTHFTVVNEMKDTTQILSQLRELMQRAWVPEASSLSAYIVPSDDAHQSEYQCQHDERRAFISGFDGSAGTAVITLEKALLWTDGRYYQQAEKQLDANWTLMKDGLTTTPSVGAWLAKNLPKGSAVGVDPRLFSFRLWKPIETELISAECSLVPIEKNLIDEVWGAEQPPQTSNSLKTLDLKFAGLTIEEKWKIVREKLTEKNSDVLIVSALDEIAWFLNMRGSDIDYNPVFFAYLIIRHEELFLYIDDKKLPQNFNQHQSENKVKITIKPYAFIGQELCQLVSTTKGKFWIAPTSSYYLTALVPKSQRHQEITPICLLKAIKNDVEIKGFVNSHVRDGVALCQYFAWLEKKVQQGEAVDEISGADKLESLRSTKDNYIGLSFATISASGPNGSIIHYHPAKETNRAINDKEIYLCDSGAQYLDGTTDVTRTLHFGEPTQFQKEAYTRVLKGQLTFGATIFPAKVKGQVLDTLARKSLWDVGLDYGHGTGHGVGHFLNVHEGPMGVGIRPMPDDPGLQANMFISNEPGFYQDGEFGIRIEDIVQIVPAQIKNNFANRGALTFHTITMCPKQTKLIIKELLTDLEIKLLNDYHKLVWETLSPILQQEGDSFTLEWLKKETQAI</sequence>
<dbReference type="FunFam" id="3.90.230.10:FF:000007">
    <property type="entry name" value="Xaa-Pro aminopeptidase P"/>
    <property type="match status" value="1"/>
</dbReference>
<dbReference type="STRING" id="7260.B4NBP8"/>
<evidence type="ECO:0000256" key="5">
    <source>
        <dbReference type="ARBA" id="ARBA00023211"/>
    </source>
</evidence>
<keyword evidence="3" id="KW-0479">Metal-binding</keyword>
<dbReference type="EC" id="3.-.-.-" evidence="9"/>
<comment type="cofactor">
    <cofactor evidence="1">
        <name>Mn(2+)</name>
        <dbReference type="ChEBI" id="CHEBI:29035"/>
    </cofactor>
</comment>
<keyword evidence="4 9" id="KW-0378">Hydrolase</keyword>
<dbReference type="Pfam" id="PF01321">
    <property type="entry name" value="Creatinase_N"/>
    <property type="match status" value="1"/>
</dbReference>
<dbReference type="FunCoup" id="B4NBP8">
    <property type="interactions" value="1511"/>
</dbReference>
<feature type="domain" description="Peptidase M24 C-terminal" evidence="8">
    <location>
        <begin position="588"/>
        <end position="651"/>
    </location>
</feature>
<dbReference type="SUPFAM" id="SSF55920">
    <property type="entry name" value="Creatinase/aminopeptidase"/>
    <property type="match status" value="1"/>
</dbReference>
<organism evidence="9 10">
    <name type="scientific">Drosophila willistoni</name>
    <name type="common">Fruit fly</name>
    <dbReference type="NCBI Taxonomy" id="7260"/>
    <lineage>
        <taxon>Eukaryota</taxon>
        <taxon>Metazoa</taxon>
        <taxon>Ecdysozoa</taxon>
        <taxon>Arthropoda</taxon>
        <taxon>Hexapoda</taxon>
        <taxon>Insecta</taxon>
        <taxon>Pterygota</taxon>
        <taxon>Neoptera</taxon>
        <taxon>Endopterygota</taxon>
        <taxon>Diptera</taxon>
        <taxon>Brachycera</taxon>
        <taxon>Muscomorpha</taxon>
        <taxon>Ephydroidea</taxon>
        <taxon>Drosophilidae</taxon>
        <taxon>Drosophila</taxon>
        <taxon>Sophophora</taxon>
    </lineage>
</organism>
<evidence type="ECO:0000256" key="4">
    <source>
        <dbReference type="ARBA" id="ARBA00022801"/>
    </source>
</evidence>
<keyword evidence="5" id="KW-0464">Manganese</keyword>
<dbReference type="eggNOG" id="KOG2413">
    <property type="taxonomic scope" value="Eukaryota"/>
</dbReference>
<dbReference type="InterPro" id="IPR000587">
    <property type="entry name" value="Creatinase_N"/>
</dbReference>
<dbReference type="Pfam" id="PF16189">
    <property type="entry name" value="Creatinase_N_2"/>
    <property type="match status" value="1"/>
</dbReference>
<reference evidence="9 10" key="1">
    <citation type="journal article" date="2007" name="Nature">
        <title>Evolution of genes and genomes on the Drosophila phylogeny.</title>
        <authorList>
            <consortium name="Drosophila 12 Genomes Consortium"/>
            <person name="Clark A.G."/>
            <person name="Eisen M.B."/>
            <person name="Smith D.R."/>
            <person name="Bergman C.M."/>
            <person name="Oliver B."/>
            <person name="Markow T.A."/>
            <person name="Kaufman T.C."/>
            <person name="Kellis M."/>
            <person name="Gelbart W."/>
            <person name="Iyer V.N."/>
            <person name="Pollard D.A."/>
            <person name="Sackton T.B."/>
            <person name="Larracuente A.M."/>
            <person name="Singh N.D."/>
            <person name="Abad J.P."/>
            <person name="Abt D.N."/>
            <person name="Adryan B."/>
            <person name="Aguade M."/>
            <person name="Akashi H."/>
            <person name="Anderson W.W."/>
            <person name="Aquadro C.F."/>
            <person name="Ardell D.H."/>
            <person name="Arguello R."/>
            <person name="Artieri C.G."/>
            <person name="Barbash D.A."/>
            <person name="Barker D."/>
            <person name="Barsanti P."/>
            <person name="Batterham P."/>
            <person name="Batzoglou S."/>
            <person name="Begun D."/>
            <person name="Bhutkar A."/>
            <person name="Blanco E."/>
            <person name="Bosak S.A."/>
            <person name="Bradley R.K."/>
            <person name="Brand A.D."/>
            <person name="Brent M.R."/>
            <person name="Brooks A.N."/>
            <person name="Brown R.H."/>
            <person name="Butlin R.K."/>
            <person name="Caggese C."/>
            <person name="Calvi B.R."/>
            <person name="Bernardo de Carvalho A."/>
            <person name="Caspi A."/>
            <person name="Castrezana S."/>
            <person name="Celniker S.E."/>
            <person name="Chang J.L."/>
            <person name="Chapple C."/>
            <person name="Chatterji S."/>
            <person name="Chinwalla A."/>
            <person name="Civetta A."/>
            <person name="Clifton S.W."/>
            <person name="Comeron J.M."/>
            <person name="Costello J.C."/>
            <person name="Coyne J.A."/>
            <person name="Daub J."/>
            <person name="David R.G."/>
            <person name="Delcher A.L."/>
            <person name="Delehaunty K."/>
            <person name="Do C.B."/>
            <person name="Ebling H."/>
            <person name="Edwards K."/>
            <person name="Eickbush T."/>
            <person name="Evans J.D."/>
            <person name="Filipski A."/>
            <person name="Findeiss S."/>
            <person name="Freyhult E."/>
            <person name="Fulton L."/>
            <person name="Fulton R."/>
            <person name="Garcia A.C."/>
            <person name="Gardiner A."/>
            <person name="Garfield D.A."/>
            <person name="Garvin B.E."/>
            <person name="Gibson G."/>
            <person name="Gilbert D."/>
            <person name="Gnerre S."/>
            <person name="Godfrey J."/>
            <person name="Good R."/>
            <person name="Gotea V."/>
            <person name="Gravely B."/>
            <person name="Greenberg A.J."/>
            <person name="Griffiths-Jones S."/>
            <person name="Gross S."/>
            <person name="Guigo R."/>
            <person name="Gustafson E.A."/>
            <person name="Haerty W."/>
            <person name="Hahn M.W."/>
            <person name="Halligan D.L."/>
            <person name="Halpern A.L."/>
            <person name="Halter G.M."/>
            <person name="Han M.V."/>
            <person name="Heger A."/>
            <person name="Hillier L."/>
            <person name="Hinrichs A.S."/>
            <person name="Holmes I."/>
            <person name="Hoskins R.A."/>
            <person name="Hubisz M.J."/>
            <person name="Hultmark D."/>
            <person name="Huntley M.A."/>
            <person name="Jaffe D.B."/>
            <person name="Jagadeeshan S."/>
            <person name="Jeck W.R."/>
            <person name="Johnson J."/>
            <person name="Jones C.D."/>
            <person name="Jordan W.C."/>
            <person name="Karpen G.H."/>
            <person name="Kataoka E."/>
            <person name="Keightley P.D."/>
            <person name="Kheradpour P."/>
            <person name="Kirkness E.F."/>
            <person name="Koerich L.B."/>
            <person name="Kristiansen K."/>
            <person name="Kudrna D."/>
            <person name="Kulathinal R.J."/>
            <person name="Kumar S."/>
            <person name="Kwok R."/>
            <person name="Lander E."/>
            <person name="Langley C.H."/>
            <person name="Lapoint R."/>
            <person name="Lazzaro B.P."/>
            <person name="Lee S.J."/>
            <person name="Levesque L."/>
            <person name="Li R."/>
            <person name="Lin C.F."/>
            <person name="Lin M.F."/>
            <person name="Lindblad-Toh K."/>
            <person name="Llopart A."/>
            <person name="Long M."/>
            <person name="Low L."/>
            <person name="Lozovsky E."/>
            <person name="Lu J."/>
            <person name="Luo M."/>
            <person name="Machado C.A."/>
            <person name="Makalowski W."/>
            <person name="Marzo M."/>
            <person name="Matsuda M."/>
            <person name="Matzkin L."/>
            <person name="McAllister B."/>
            <person name="McBride C.S."/>
            <person name="McKernan B."/>
            <person name="McKernan K."/>
            <person name="Mendez-Lago M."/>
            <person name="Minx P."/>
            <person name="Mollenhauer M.U."/>
            <person name="Montooth K."/>
            <person name="Mount S.M."/>
            <person name="Mu X."/>
            <person name="Myers E."/>
            <person name="Negre B."/>
            <person name="Newfeld S."/>
            <person name="Nielsen R."/>
            <person name="Noor M.A."/>
            <person name="O'Grady P."/>
            <person name="Pachter L."/>
            <person name="Papaceit M."/>
            <person name="Parisi M.J."/>
            <person name="Parisi M."/>
            <person name="Parts L."/>
            <person name="Pedersen J.S."/>
            <person name="Pesole G."/>
            <person name="Phillippy A.M."/>
            <person name="Ponting C.P."/>
            <person name="Pop M."/>
            <person name="Porcelli D."/>
            <person name="Powell J.R."/>
            <person name="Prohaska S."/>
            <person name="Pruitt K."/>
            <person name="Puig M."/>
            <person name="Quesneville H."/>
            <person name="Ram K.R."/>
            <person name="Rand D."/>
            <person name="Rasmussen M.D."/>
            <person name="Reed L.K."/>
            <person name="Reenan R."/>
            <person name="Reily A."/>
            <person name="Remington K.A."/>
            <person name="Rieger T.T."/>
            <person name="Ritchie M.G."/>
            <person name="Robin C."/>
            <person name="Rogers Y.H."/>
            <person name="Rohde C."/>
            <person name="Rozas J."/>
            <person name="Rubenfield M.J."/>
            <person name="Ruiz A."/>
            <person name="Russo S."/>
            <person name="Salzberg S.L."/>
            <person name="Sanchez-Gracia A."/>
            <person name="Saranga D.J."/>
            <person name="Sato H."/>
            <person name="Schaeffer S.W."/>
            <person name="Schatz M.C."/>
            <person name="Schlenke T."/>
            <person name="Schwartz R."/>
            <person name="Segarra C."/>
            <person name="Singh R.S."/>
            <person name="Sirot L."/>
            <person name="Sirota M."/>
            <person name="Sisneros N.B."/>
            <person name="Smith C.D."/>
            <person name="Smith T.F."/>
            <person name="Spieth J."/>
            <person name="Stage D.E."/>
            <person name="Stark A."/>
            <person name="Stephan W."/>
            <person name="Strausberg R.L."/>
            <person name="Strempel S."/>
            <person name="Sturgill D."/>
            <person name="Sutton G."/>
            <person name="Sutton G.G."/>
            <person name="Tao W."/>
            <person name="Teichmann S."/>
            <person name="Tobari Y.N."/>
            <person name="Tomimura Y."/>
            <person name="Tsolas J.M."/>
            <person name="Valente V.L."/>
            <person name="Venter E."/>
            <person name="Venter J.C."/>
            <person name="Vicario S."/>
            <person name="Vieira F.G."/>
            <person name="Vilella A.J."/>
            <person name="Villasante A."/>
            <person name="Walenz B."/>
            <person name="Wang J."/>
            <person name="Wasserman M."/>
            <person name="Watts T."/>
            <person name="Wilson D."/>
            <person name="Wilson R.K."/>
            <person name="Wing R.A."/>
            <person name="Wolfner M.F."/>
            <person name="Wong A."/>
            <person name="Wong G.K."/>
            <person name="Wu C.I."/>
            <person name="Wu G."/>
            <person name="Yamamoto D."/>
            <person name="Yang H.P."/>
            <person name="Yang S.P."/>
            <person name="Yorke J.A."/>
            <person name="Yoshida K."/>
            <person name="Zdobnov E."/>
            <person name="Zhang P."/>
            <person name="Zhang Y."/>
            <person name="Zimin A.V."/>
            <person name="Baldwin J."/>
            <person name="Abdouelleil A."/>
            <person name="Abdulkadir J."/>
            <person name="Abebe A."/>
            <person name="Abera B."/>
            <person name="Abreu J."/>
            <person name="Acer S.C."/>
            <person name="Aftuck L."/>
            <person name="Alexander A."/>
            <person name="An P."/>
            <person name="Anderson E."/>
            <person name="Anderson S."/>
            <person name="Arachi H."/>
            <person name="Azer M."/>
            <person name="Bachantsang P."/>
            <person name="Barry A."/>
            <person name="Bayul T."/>
            <person name="Berlin A."/>
            <person name="Bessette D."/>
            <person name="Bloom T."/>
            <person name="Blye J."/>
            <person name="Boguslavskiy L."/>
            <person name="Bonnet C."/>
            <person name="Boukhgalter B."/>
            <person name="Bourzgui I."/>
            <person name="Brown A."/>
            <person name="Cahill P."/>
            <person name="Channer S."/>
            <person name="Cheshatsang Y."/>
            <person name="Chuda L."/>
            <person name="Citroen M."/>
            <person name="Collymore A."/>
            <person name="Cooke P."/>
            <person name="Costello M."/>
            <person name="D'Aco K."/>
            <person name="Daza R."/>
            <person name="De Haan G."/>
            <person name="DeGray S."/>
            <person name="DeMaso C."/>
            <person name="Dhargay N."/>
            <person name="Dooley K."/>
            <person name="Dooley E."/>
            <person name="Doricent M."/>
            <person name="Dorje P."/>
            <person name="Dorjee K."/>
            <person name="Dupes A."/>
            <person name="Elong R."/>
            <person name="Falk J."/>
            <person name="Farina A."/>
            <person name="Faro S."/>
            <person name="Ferguson D."/>
            <person name="Fisher S."/>
            <person name="Foley C.D."/>
            <person name="Franke A."/>
            <person name="Friedrich D."/>
            <person name="Gadbois L."/>
            <person name="Gearin G."/>
            <person name="Gearin C.R."/>
            <person name="Giannoukos G."/>
            <person name="Goode T."/>
            <person name="Graham J."/>
            <person name="Grandbois E."/>
            <person name="Grewal S."/>
            <person name="Gyaltsen K."/>
            <person name="Hafez N."/>
            <person name="Hagos B."/>
            <person name="Hall J."/>
            <person name="Henson C."/>
            <person name="Hollinger A."/>
            <person name="Honan T."/>
            <person name="Huard M.D."/>
            <person name="Hughes L."/>
            <person name="Hurhula B."/>
            <person name="Husby M.E."/>
            <person name="Kamat A."/>
            <person name="Kanga B."/>
            <person name="Kashin S."/>
            <person name="Khazanovich D."/>
            <person name="Kisner P."/>
            <person name="Lance K."/>
            <person name="Lara M."/>
            <person name="Lee W."/>
            <person name="Lennon N."/>
            <person name="Letendre F."/>
            <person name="LeVine R."/>
            <person name="Lipovsky A."/>
            <person name="Liu X."/>
            <person name="Liu J."/>
            <person name="Liu S."/>
            <person name="Lokyitsang T."/>
            <person name="Lokyitsang Y."/>
            <person name="Lubonja R."/>
            <person name="Lui A."/>
            <person name="MacDonald P."/>
            <person name="Magnisalis V."/>
            <person name="Maru K."/>
            <person name="Matthews C."/>
            <person name="McCusker W."/>
            <person name="McDonough S."/>
            <person name="Mehta T."/>
            <person name="Meldrim J."/>
            <person name="Meneus L."/>
            <person name="Mihai O."/>
            <person name="Mihalev A."/>
            <person name="Mihova T."/>
            <person name="Mittelman R."/>
            <person name="Mlenga V."/>
            <person name="Montmayeur A."/>
            <person name="Mulrain L."/>
            <person name="Navidi A."/>
            <person name="Naylor J."/>
            <person name="Negash T."/>
            <person name="Nguyen T."/>
            <person name="Nguyen N."/>
            <person name="Nicol R."/>
            <person name="Norbu C."/>
            <person name="Norbu N."/>
            <person name="Novod N."/>
            <person name="O'Neill B."/>
            <person name="Osman S."/>
            <person name="Markiewicz E."/>
            <person name="Oyono O.L."/>
            <person name="Patti C."/>
            <person name="Phunkhang P."/>
            <person name="Pierre F."/>
            <person name="Priest M."/>
            <person name="Raghuraman S."/>
            <person name="Rege F."/>
            <person name="Reyes R."/>
            <person name="Rise C."/>
            <person name="Rogov P."/>
            <person name="Ross K."/>
            <person name="Ryan E."/>
            <person name="Settipalli S."/>
            <person name="Shea T."/>
            <person name="Sherpa N."/>
            <person name="Shi L."/>
            <person name="Shih D."/>
            <person name="Sparrow T."/>
            <person name="Spaulding J."/>
            <person name="Stalker J."/>
            <person name="Stange-Thomann N."/>
            <person name="Stavropoulos S."/>
            <person name="Stone C."/>
            <person name="Strader C."/>
            <person name="Tesfaye S."/>
            <person name="Thomson T."/>
            <person name="Thoulutsang Y."/>
            <person name="Thoulutsang D."/>
            <person name="Topham K."/>
            <person name="Topping I."/>
            <person name="Tsamla T."/>
            <person name="Vassiliev H."/>
            <person name="Vo A."/>
            <person name="Wangchuk T."/>
            <person name="Wangdi T."/>
            <person name="Weiand M."/>
            <person name="Wilkinson J."/>
            <person name="Wilson A."/>
            <person name="Yadav S."/>
            <person name="Young G."/>
            <person name="Yu Q."/>
            <person name="Zembek L."/>
            <person name="Zhong D."/>
            <person name="Zimmer A."/>
            <person name="Zwirko Z."/>
            <person name="Jaffe D.B."/>
            <person name="Alvarez P."/>
            <person name="Brockman W."/>
            <person name="Butler J."/>
            <person name="Chin C."/>
            <person name="Gnerre S."/>
            <person name="Grabherr M."/>
            <person name="Kleber M."/>
            <person name="Mauceli E."/>
            <person name="MacCallum I."/>
        </authorList>
    </citation>
    <scope>NUCLEOTIDE SEQUENCE [LARGE SCALE GENOMIC DNA]</scope>
    <source>
        <strain evidence="10">Tucson 14030-0811.24</strain>
    </source>
</reference>
<feature type="domain" description="Peptidase M24" evidence="6">
    <location>
        <begin position="367"/>
        <end position="574"/>
    </location>
</feature>
<dbReference type="InterPro" id="IPR036005">
    <property type="entry name" value="Creatinase/aminopeptidase-like"/>
</dbReference>
<dbReference type="FunFam" id="3.40.350.10:FF:000003">
    <property type="entry name" value="Xaa-pro aminopeptidase P"/>
    <property type="match status" value="1"/>
</dbReference>
<dbReference type="Pfam" id="PF00557">
    <property type="entry name" value="Peptidase_M24"/>
    <property type="match status" value="1"/>
</dbReference>
<comment type="similarity">
    <text evidence="2">Belongs to the peptidase M24B family.</text>
</comment>
<dbReference type="InParanoid" id="B4NBP8"/>
<dbReference type="GO" id="GO:0070006">
    <property type="term" value="F:metalloaminopeptidase activity"/>
    <property type="evidence" value="ECO:0007669"/>
    <property type="project" value="InterPro"/>
</dbReference>